<proteinExistence type="predicted"/>
<sequence length="25" mass="3168">MLKRRRRQNIDKEMLFELLLCQFVS</sequence>
<dbReference type="EMBL" id="GBRH01273073">
    <property type="protein sequence ID" value="JAD24822.1"/>
    <property type="molecule type" value="Transcribed_RNA"/>
</dbReference>
<dbReference type="AlphaFoldDB" id="A0A0A8YR08"/>
<evidence type="ECO:0000313" key="1">
    <source>
        <dbReference type="EMBL" id="JAD24822.1"/>
    </source>
</evidence>
<protein>
    <submittedName>
        <fullName evidence="1">Uncharacterized protein</fullName>
    </submittedName>
</protein>
<reference evidence="1" key="1">
    <citation type="submission" date="2014-09" db="EMBL/GenBank/DDBJ databases">
        <authorList>
            <person name="Magalhaes I.L.F."/>
            <person name="Oliveira U."/>
            <person name="Santos F.R."/>
            <person name="Vidigal T.H.D.A."/>
            <person name="Brescovit A.D."/>
            <person name="Santos A.J."/>
        </authorList>
    </citation>
    <scope>NUCLEOTIDE SEQUENCE</scope>
    <source>
        <tissue evidence="1">Shoot tissue taken approximately 20 cm above the soil surface</tissue>
    </source>
</reference>
<organism evidence="1">
    <name type="scientific">Arundo donax</name>
    <name type="common">Giant reed</name>
    <name type="synonym">Donax arundinaceus</name>
    <dbReference type="NCBI Taxonomy" id="35708"/>
    <lineage>
        <taxon>Eukaryota</taxon>
        <taxon>Viridiplantae</taxon>
        <taxon>Streptophyta</taxon>
        <taxon>Embryophyta</taxon>
        <taxon>Tracheophyta</taxon>
        <taxon>Spermatophyta</taxon>
        <taxon>Magnoliopsida</taxon>
        <taxon>Liliopsida</taxon>
        <taxon>Poales</taxon>
        <taxon>Poaceae</taxon>
        <taxon>PACMAD clade</taxon>
        <taxon>Arundinoideae</taxon>
        <taxon>Arundineae</taxon>
        <taxon>Arundo</taxon>
    </lineage>
</organism>
<name>A0A0A8YR08_ARUDO</name>
<reference evidence="1" key="2">
    <citation type="journal article" date="2015" name="Data Brief">
        <title>Shoot transcriptome of the giant reed, Arundo donax.</title>
        <authorList>
            <person name="Barrero R.A."/>
            <person name="Guerrero F.D."/>
            <person name="Moolhuijzen P."/>
            <person name="Goolsby J.A."/>
            <person name="Tidwell J."/>
            <person name="Bellgard S.E."/>
            <person name="Bellgard M.I."/>
        </authorList>
    </citation>
    <scope>NUCLEOTIDE SEQUENCE</scope>
    <source>
        <tissue evidence="1">Shoot tissue taken approximately 20 cm above the soil surface</tissue>
    </source>
</reference>
<accession>A0A0A8YR08</accession>